<evidence type="ECO:0000256" key="1">
    <source>
        <dbReference type="ARBA" id="ARBA00004907"/>
    </source>
</evidence>
<comment type="pathway">
    <text evidence="1">Amino-acid biosynthesis; L-tryptophan biosynthesis; L-tryptophan from chorismate: step 2/5.</text>
</comment>
<dbReference type="SUPFAM" id="SSF52418">
    <property type="entry name" value="Nucleoside phosphorylase/phosphoribosyltransferase catalytic domain"/>
    <property type="match status" value="1"/>
</dbReference>
<evidence type="ECO:0000256" key="9">
    <source>
        <dbReference type="ARBA" id="ARBA00071401"/>
    </source>
</evidence>
<organism evidence="12 13">
    <name type="scientific">Saitoella complicata (strain BCRC 22490 / CBS 7301 / JCM 7358 / NBRC 10748 / NRRL Y-17804)</name>
    <dbReference type="NCBI Taxonomy" id="698492"/>
    <lineage>
        <taxon>Eukaryota</taxon>
        <taxon>Fungi</taxon>
        <taxon>Dikarya</taxon>
        <taxon>Ascomycota</taxon>
        <taxon>Taphrinomycotina</taxon>
        <taxon>Taphrinomycotina incertae sedis</taxon>
        <taxon>Saitoella</taxon>
    </lineage>
</organism>
<dbReference type="Gene3D" id="1.20.970.10">
    <property type="entry name" value="Transferase, Pyrimidine Nucleoside Phosphorylase, Chain C"/>
    <property type="match status" value="1"/>
</dbReference>
<accession>A0A0E9NH45</accession>
<evidence type="ECO:0000313" key="13">
    <source>
        <dbReference type="Proteomes" id="UP000033140"/>
    </source>
</evidence>
<dbReference type="InterPro" id="IPR035902">
    <property type="entry name" value="Nuc_phospho_transferase"/>
</dbReference>
<dbReference type="GO" id="GO:0000162">
    <property type="term" value="P:L-tryptophan biosynthetic process"/>
    <property type="evidence" value="ECO:0007669"/>
    <property type="project" value="UniProtKB-KW"/>
</dbReference>
<dbReference type="Proteomes" id="UP000033140">
    <property type="component" value="Unassembled WGS sequence"/>
</dbReference>
<dbReference type="GO" id="GO:0004048">
    <property type="term" value="F:anthranilate phosphoribosyltransferase activity"/>
    <property type="evidence" value="ECO:0007669"/>
    <property type="project" value="UniProtKB-EC"/>
</dbReference>
<comment type="similarity">
    <text evidence="8">Belongs to the anthranilate phosphoribosyltransferase family.</text>
</comment>
<dbReference type="OrthoDB" id="427800at2759"/>
<evidence type="ECO:0000256" key="6">
    <source>
        <dbReference type="ARBA" id="ARBA00022822"/>
    </source>
</evidence>
<keyword evidence="3" id="KW-0028">Amino-acid biosynthesis</keyword>
<keyword evidence="13" id="KW-1185">Reference proteome</keyword>
<dbReference type="HAMAP" id="MF_00211">
    <property type="entry name" value="TrpD"/>
    <property type="match status" value="1"/>
</dbReference>
<name>A0A0E9NH45_SAICN</name>
<dbReference type="Pfam" id="PF00591">
    <property type="entry name" value="Glycos_transf_3"/>
    <property type="match status" value="1"/>
</dbReference>
<evidence type="ECO:0000256" key="2">
    <source>
        <dbReference type="ARBA" id="ARBA00011948"/>
    </source>
</evidence>
<evidence type="ECO:0000256" key="5">
    <source>
        <dbReference type="ARBA" id="ARBA00022679"/>
    </source>
</evidence>
<evidence type="ECO:0000256" key="7">
    <source>
        <dbReference type="ARBA" id="ARBA00023141"/>
    </source>
</evidence>
<dbReference type="InterPro" id="IPR000312">
    <property type="entry name" value="Glycosyl_Trfase_fam3"/>
</dbReference>
<evidence type="ECO:0000256" key="4">
    <source>
        <dbReference type="ARBA" id="ARBA00022676"/>
    </source>
</evidence>
<dbReference type="PANTHER" id="PTHR43285:SF2">
    <property type="entry name" value="ANTHRANILATE PHOSPHORIBOSYLTRANSFERASE"/>
    <property type="match status" value="1"/>
</dbReference>
<dbReference type="RefSeq" id="XP_019025169.1">
    <property type="nucleotide sequence ID" value="XM_019166775.1"/>
</dbReference>
<dbReference type="Gene3D" id="3.40.1030.10">
    <property type="entry name" value="Nucleoside phosphorylase/phosphoribosyltransferase catalytic domain"/>
    <property type="match status" value="1"/>
</dbReference>
<feature type="domain" description="Glycosyl transferase family 3 N-terminal" evidence="11">
    <location>
        <begin position="27"/>
        <end position="82"/>
    </location>
</feature>
<evidence type="ECO:0000259" key="10">
    <source>
        <dbReference type="Pfam" id="PF00591"/>
    </source>
</evidence>
<dbReference type="InterPro" id="IPR005940">
    <property type="entry name" value="Anthranilate_Pribosyl_Tfrase"/>
</dbReference>
<feature type="domain" description="Glycosyl transferase family 3" evidence="10">
    <location>
        <begin position="94"/>
        <end position="350"/>
    </location>
</feature>
<dbReference type="STRING" id="698492.A0A0E9NH45"/>
<evidence type="ECO:0000256" key="3">
    <source>
        <dbReference type="ARBA" id="ARBA00022605"/>
    </source>
</evidence>
<dbReference type="InterPro" id="IPR017459">
    <property type="entry name" value="Glycosyl_Trfase_fam3_N_dom"/>
</dbReference>
<keyword evidence="5" id="KW-0808">Transferase</keyword>
<protein>
    <recommendedName>
        <fullName evidence="9">Anthranilate phosphoribosyltransferase</fullName>
        <ecNumber evidence="2">2.4.2.18</ecNumber>
    </recommendedName>
</protein>
<proteinExistence type="inferred from homology"/>
<evidence type="ECO:0000256" key="8">
    <source>
        <dbReference type="ARBA" id="ARBA00061500"/>
    </source>
</evidence>
<reference evidence="12 13" key="2">
    <citation type="journal article" date="2014" name="J. Gen. Appl. Microbiol.">
        <title>The early diverging ascomycetous budding yeast Saitoella complicata has three histone deacetylases belonging to the Clr6, Hos2, and Rpd3 lineages.</title>
        <authorList>
            <person name="Nishida H."/>
            <person name="Matsumoto T."/>
            <person name="Kondo S."/>
            <person name="Hamamoto M."/>
            <person name="Yoshikawa H."/>
        </authorList>
    </citation>
    <scope>NUCLEOTIDE SEQUENCE [LARGE SCALE GENOMIC DNA]</scope>
    <source>
        <strain evidence="12 13">NRRL Y-17804</strain>
    </source>
</reference>
<comment type="caution">
    <text evidence="12">The sequence shown here is derived from an EMBL/GenBank/DDBJ whole genome shotgun (WGS) entry which is preliminary data.</text>
</comment>
<dbReference type="NCBIfam" id="TIGR01245">
    <property type="entry name" value="trpD"/>
    <property type="match status" value="1"/>
</dbReference>
<dbReference type="EMBL" id="BACD03000020">
    <property type="protein sequence ID" value="GAO49133.1"/>
    <property type="molecule type" value="Genomic_DNA"/>
</dbReference>
<dbReference type="Pfam" id="PF02885">
    <property type="entry name" value="Glycos_trans_3N"/>
    <property type="match status" value="1"/>
</dbReference>
<dbReference type="OMA" id="IRTFFNM"/>
<sequence>MADADVVAQFNKDIKTLLKQIDASPLTVTPSQITHVFRSILSPSSPSTPAQTSALLVAMRLREVDRRADVIAGMVELMKEFGHKVEHREEWGDGFVDIVGTGGDGQNTFNVSTTAAIVVGGCGVKVCKHGNKASTSASGSADILISFGCALNSLTYDTLPRIFPSTSFAFLYAPLYHPSLASVAPIRSSIGIPTIFNILGPLLNPVKVKARILGVHSEWLGSVYAEALRLLGAERGMVVWGEEGLDELSIAGPSRVWILDSTRPEGYRTETLTPEDFGLTRHPLSSVASGTPTENAALLKKILVGEVGREEPVMQFILLNAAALLVVAGVAGGWKEGVEVAWQSVVNGGAREALEGFAKVSSEV</sequence>
<dbReference type="PANTHER" id="PTHR43285">
    <property type="entry name" value="ANTHRANILATE PHOSPHORIBOSYLTRANSFERASE"/>
    <property type="match status" value="1"/>
</dbReference>
<keyword evidence="4" id="KW-0328">Glycosyltransferase</keyword>
<dbReference type="GO" id="GO:0005829">
    <property type="term" value="C:cytosol"/>
    <property type="evidence" value="ECO:0007669"/>
    <property type="project" value="TreeGrafter"/>
</dbReference>
<keyword evidence="7" id="KW-0057">Aromatic amino acid biosynthesis</keyword>
<dbReference type="EC" id="2.4.2.18" evidence="2"/>
<reference evidence="12 13" key="1">
    <citation type="journal article" date="2011" name="J. Gen. Appl. Microbiol.">
        <title>Draft genome sequencing of the enigmatic yeast Saitoella complicata.</title>
        <authorList>
            <person name="Nishida H."/>
            <person name="Hamamoto M."/>
            <person name="Sugiyama J."/>
        </authorList>
    </citation>
    <scope>NUCLEOTIDE SEQUENCE [LARGE SCALE GENOMIC DNA]</scope>
    <source>
        <strain evidence="12 13">NRRL Y-17804</strain>
    </source>
</reference>
<dbReference type="FunFam" id="3.40.1030.10:FF:000002">
    <property type="entry name" value="Anthranilate phosphoribosyltransferase"/>
    <property type="match status" value="1"/>
</dbReference>
<evidence type="ECO:0000259" key="11">
    <source>
        <dbReference type="Pfam" id="PF02885"/>
    </source>
</evidence>
<keyword evidence="6" id="KW-0822">Tryptophan biosynthesis</keyword>
<reference evidence="12 13" key="3">
    <citation type="journal article" date="2015" name="Genome Announc.">
        <title>Draft Genome Sequence of the Archiascomycetous Yeast Saitoella complicata.</title>
        <authorList>
            <person name="Yamauchi K."/>
            <person name="Kondo S."/>
            <person name="Hamamoto M."/>
            <person name="Takahashi Y."/>
            <person name="Ogura Y."/>
            <person name="Hayashi T."/>
            <person name="Nishida H."/>
        </authorList>
    </citation>
    <scope>NUCLEOTIDE SEQUENCE [LARGE SCALE GENOMIC DNA]</scope>
    <source>
        <strain evidence="12 13">NRRL Y-17804</strain>
    </source>
</reference>
<dbReference type="AlphaFoldDB" id="A0A0E9NH45"/>
<gene>
    <name evidence="12" type="ORF">G7K_3291-t1</name>
</gene>
<evidence type="ECO:0000313" key="12">
    <source>
        <dbReference type="EMBL" id="GAO49133.1"/>
    </source>
</evidence>